<gene>
    <name evidence="2" type="ORF">JOQ06_028014</name>
</gene>
<dbReference type="EMBL" id="JAPTMU010000024">
    <property type="protein sequence ID" value="KAJ4923759.1"/>
    <property type="molecule type" value="Genomic_DNA"/>
</dbReference>
<feature type="non-terminal residue" evidence="2">
    <location>
        <position position="96"/>
    </location>
</feature>
<feature type="region of interest" description="Disordered" evidence="1">
    <location>
        <begin position="29"/>
        <end position="49"/>
    </location>
</feature>
<feature type="region of interest" description="Disordered" evidence="1">
    <location>
        <begin position="71"/>
        <end position="96"/>
    </location>
</feature>
<keyword evidence="3" id="KW-1185">Reference proteome</keyword>
<dbReference type="AlphaFoldDB" id="A0AAD6F6Q4"/>
<comment type="caution">
    <text evidence="2">The sequence shown here is derived from an EMBL/GenBank/DDBJ whole genome shotgun (WGS) entry which is preliminary data.</text>
</comment>
<accession>A0AAD6F6Q4</accession>
<sequence>SVQWGQGSGEFSCWDVRETQYLLNQDTKQQNHHLGLQPPSANQRQGQGHMVSVTWAEMSLFMWTDSSLQESLKSPRSPVCPQTERLSSRPHKDTST</sequence>
<evidence type="ECO:0000313" key="3">
    <source>
        <dbReference type="Proteomes" id="UP001219934"/>
    </source>
</evidence>
<evidence type="ECO:0000256" key="1">
    <source>
        <dbReference type="SAM" id="MobiDB-lite"/>
    </source>
</evidence>
<protein>
    <submittedName>
        <fullName evidence="2">Uncharacterized protein</fullName>
    </submittedName>
</protein>
<dbReference type="Proteomes" id="UP001219934">
    <property type="component" value="Unassembled WGS sequence"/>
</dbReference>
<name>A0AAD6F6Q4_9TELE</name>
<reference evidence="2" key="1">
    <citation type="submission" date="2022-11" db="EMBL/GenBank/DDBJ databases">
        <title>Chromosome-level genome of Pogonophryne albipinna.</title>
        <authorList>
            <person name="Jo E."/>
        </authorList>
    </citation>
    <scope>NUCLEOTIDE SEQUENCE</scope>
    <source>
        <strain evidence="2">SGF0006</strain>
        <tissue evidence="2">Muscle</tissue>
    </source>
</reference>
<proteinExistence type="predicted"/>
<feature type="non-terminal residue" evidence="2">
    <location>
        <position position="1"/>
    </location>
</feature>
<organism evidence="2 3">
    <name type="scientific">Pogonophryne albipinna</name>
    <dbReference type="NCBI Taxonomy" id="1090488"/>
    <lineage>
        <taxon>Eukaryota</taxon>
        <taxon>Metazoa</taxon>
        <taxon>Chordata</taxon>
        <taxon>Craniata</taxon>
        <taxon>Vertebrata</taxon>
        <taxon>Euteleostomi</taxon>
        <taxon>Actinopterygii</taxon>
        <taxon>Neopterygii</taxon>
        <taxon>Teleostei</taxon>
        <taxon>Neoteleostei</taxon>
        <taxon>Acanthomorphata</taxon>
        <taxon>Eupercaria</taxon>
        <taxon>Perciformes</taxon>
        <taxon>Notothenioidei</taxon>
        <taxon>Pogonophryne</taxon>
    </lineage>
</organism>
<evidence type="ECO:0000313" key="2">
    <source>
        <dbReference type="EMBL" id="KAJ4923759.1"/>
    </source>
</evidence>
<feature type="compositionally biased region" description="Basic and acidic residues" evidence="1">
    <location>
        <begin position="86"/>
        <end position="96"/>
    </location>
</feature>